<evidence type="ECO:0000313" key="2">
    <source>
        <dbReference type="EMBL" id="TDL19473.1"/>
    </source>
</evidence>
<proteinExistence type="predicted"/>
<dbReference type="VEuPathDB" id="FungiDB:BD410DRAFT_792080"/>
<accession>A0A4Y7PVQ5</accession>
<evidence type="ECO:0000313" key="3">
    <source>
        <dbReference type="Proteomes" id="UP000294933"/>
    </source>
</evidence>
<keyword evidence="3" id="KW-1185">Reference proteome</keyword>
<feature type="signal peptide" evidence="1">
    <location>
        <begin position="1"/>
        <end position="19"/>
    </location>
</feature>
<keyword evidence="1" id="KW-0732">Signal</keyword>
<gene>
    <name evidence="2" type="ORF">BD410DRAFT_792080</name>
</gene>
<feature type="chain" id="PRO_5021481013" evidence="1">
    <location>
        <begin position="20"/>
        <end position="109"/>
    </location>
</feature>
<name>A0A4Y7PVQ5_9AGAM</name>
<sequence length="109" mass="11890">MRIASLVYLLSFVAVLANASPLPSDVRFFRILSGHITHHDTQYKLLRRKMTWLGPSPDKRGFQTFQARATAAGGGVGVTQGATPTSVAVVFCQISCYKVLTNKPKHCPS</sequence>
<dbReference type="EMBL" id="ML170196">
    <property type="protein sequence ID" value="TDL19473.1"/>
    <property type="molecule type" value="Genomic_DNA"/>
</dbReference>
<organism evidence="2 3">
    <name type="scientific">Rickenella mellea</name>
    <dbReference type="NCBI Taxonomy" id="50990"/>
    <lineage>
        <taxon>Eukaryota</taxon>
        <taxon>Fungi</taxon>
        <taxon>Dikarya</taxon>
        <taxon>Basidiomycota</taxon>
        <taxon>Agaricomycotina</taxon>
        <taxon>Agaricomycetes</taxon>
        <taxon>Hymenochaetales</taxon>
        <taxon>Rickenellaceae</taxon>
        <taxon>Rickenella</taxon>
    </lineage>
</organism>
<dbReference type="AlphaFoldDB" id="A0A4Y7PVQ5"/>
<evidence type="ECO:0000256" key="1">
    <source>
        <dbReference type="SAM" id="SignalP"/>
    </source>
</evidence>
<dbReference type="Proteomes" id="UP000294933">
    <property type="component" value="Unassembled WGS sequence"/>
</dbReference>
<protein>
    <submittedName>
        <fullName evidence="2">Uncharacterized protein</fullName>
    </submittedName>
</protein>
<reference evidence="2 3" key="1">
    <citation type="submission" date="2018-06" db="EMBL/GenBank/DDBJ databases">
        <title>A transcriptomic atlas of mushroom development highlights an independent origin of complex multicellularity.</title>
        <authorList>
            <consortium name="DOE Joint Genome Institute"/>
            <person name="Krizsan K."/>
            <person name="Almasi E."/>
            <person name="Merenyi Z."/>
            <person name="Sahu N."/>
            <person name="Viragh M."/>
            <person name="Koszo T."/>
            <person name="Mondo S."/>
            <person name="Kiss B."/>
            <person name="Balint B."/>
            <person name="Kues U."/>
            <person name="Barry K."/>
            <person name="Hegedus J.C."/>
            <person name="Henrissat B."/>
            <person name="Johnson J."/>
            <person name="Lipzen A."/>
            <person name="Ohm R."/>
            <person name="Nagy I."/>
            <person name="Pangilinan J."/>
            <person name="Yan J."/>
            <person name="Xiong Y."/>
            <person name="Grigoriev I.V."/>
            <person name="Hibbett D.S."/>
            <person name="Nagy L.G."/>
        </authorList>
    </citation>
    <scope>NUCLEOTIDE SEQUENCE [LARGE SCALE GENOMIC DNA]</scope>
    <source>
        <strain evidence="2 3">SZMC22713</strain>
    </source>
</reference>